<dbReference type="PANTHER" id="PTHR43464:SF23">
    <property type="entry name" value="JUVENILE HORMONE ACID O-METHYLTRANSFERASE"/>
    <property type="match status" value="1"/>
</dbReference>
<dbReference type="EMBL" id="KZ819637">
    <property type="protein sequence ID" value="PWN89418.1"/>
    <property type="molecule type" value="Genomic_DNA"/>
</dbReference>
<dbReference type="InterPro" id="IPR029063">
    <property type="entry name" value="SAM-dependent_MTases_sf"/>
</dbReference>
<dbReference type="Proteomes" id="UP000245768">
    <property type="component" value="Unassembled WGS sequence"/>
</dbReference>
<dbReference type="GO" id="GO:0032259">
    <property type="term" value="P:methylation"/>
    <property type="evidence" value="ECO:0007669"/>
    <property type="project" value="UniProtKB-KW"/>
</dbReference>
<dbReference type="InterPro" id="IPR010233">
    <property type="entry name" value="UbiG_MeTrfase"/>
</dbReference>
<evidence type="ECO:0000313" key="4">
    <source>
        <dbReference type="EMBL" id="PWN89418.1"/>
    </source>
</evidence>
<feature type="domain" description="Methyltransferase type 11" evidence="3">
    <location>
        <begin position="92"/>
        <end position="189"/>
    </location>
</feature>
<feature type="chain" id="PRO_5016373664" evidence="2">
    <location>
        <begin position="31"/>
        <end position="307"/>
    </location>
</feature>
<dbReference type="AlphaFoldDB" id="A0A316YL87"/>
<dbReference type="CDD" id="cd02440">
    <property type="entry name" value="AdoMet_MTases"/>
    <property type="match status" value="1"/>
</dbReference>
<evidence type="ECO:0000259" key="3">
    <source>
        <dbReference type="Pfam" id="PF08241"/>
    </source>
</evidence>
<dbReference type="GO" id="GO:0010420">
    <property type="term" value="F:polyprenyldihydroxybenzoate methyltransferase activity"/>
    <property type="evidence" value="ECO:0007669"/>
    <property type="project" value="InterPro"/>
</dbReference>
<evidence type="ECO:0000313" key="5">
    <source>
        <dbReference type="Proteomes" id="UP000245768"/>
    </source>
</evidence>
<dbReference type="GeneID" id="37044044"/>
<dbReference type="InterPro" id="IPR013216">
    <property type="entry name" value="Methyltransf_11"/>
</dbReference>
<dbReference type="STRING" id="215250.A0A316YL87"/>
<dbReference type="SUPFAM" id="SSF53335">
    <property type="entry name" value="S-adenosyl-L-methionine-dependent methyltransferases"/>
    <property type="match status" value="1"/>
</dbReference>
<organism evidence="4 5">
    <name type="scientific">Acaromyces ingoldii</name>
    <dbReference type="NCBI Taxonomy" id="215250"/>
    <lineage>
        <taxon>Eukaryota</taxon>
        <taxon>Fungi</taxon>
        <taxon>Dikarya</taxon>
        <taxon>Basidiomycota</taxon>
        <taxon>Ustilaginomycotina</taxon>
        <taxon>Exobasidiomycetes</taxon>
        <taxon>Exobasidiales</taxon>
        <taxon>Cryptobasidiaceae</taxon>
        <taxon>Acaromyces</taxon>
    </lineage>
</organism>
<keyword evidence="2" id="KW-0732">Signal</keyword>
<proteinExistence type="predicted"/>
<sequence>MPATRVLTALAGCLLTLSAALFLVPPRALPDRLAVIAEDAVRIDNDFYSTHDWWHVDQPLRLFNAARIPWFVQQWSHKLSGPSGDERSPTFLDVGSGGGIATEALARSFASARFVGVDLSEGSIVAAQRHAKVSGLDIEYIVGPAYDLPFSSATFDGAVCSDVLEHLHDVPRALSEIARVLKPGGVFVFDTINRTRFSWLLVVRIAQDLLHIVPHAAHDWRLFITPAELDLALRQANLVPCDLAEIVGMRPTVQLRPLFDAILGKYWTGGTRERGLLASLLGPWTLTAHQGGSYLGHATKAPVEEPH</sequence>
<name>A0A316YL87_9BASI</name>
<keyword evidence="4" id="KW-0489">Methyltransferase</keyword>
<accession>A0A316YL87</accession>
<keyword evidence="1" id="KW-0831">Ubiquinone biosynthesis</keyword>
<reference evidence="4 5" key="1">
    <citation type="journal article" date="2018" name="Mol. Biol. Evol.">
        <title>Broad Genomic Sampling Reveals a Smut Pathogenic Ancestry of the Fungal Clade Ustilaginomycotina.</title>
        <authorList>
            <person name="Kijpornyongpan T."/>
            <person name="Mondo S.J."/>
            <person name="Barry K."/>
            <person name="Sandor L."/>
            <person name="Lee J."/>
            <person name="Lipzen A."/>
            <person name="Pangilinan J."/>
            <person name="LaButti K."/>
            <person name="Hainaut M."/>
            <person name="Henrissat B."/>
            <person name="Grigoriev I.V."/>
            <person name="Spatafora J.W."/>
            <person name="Aime M.C."/>
        </authorList>
    </citation>
    <scope>NUCLEOTIDE SEQUENCE [LARGE SCALE GENOMIC DNA]</scope>
    <source>
        <strain evidence="4 5">MCA 4198</strain>
    </source>
</reference>
<evidence type="ECO:0000256" key="1">
    <source>
        <dbReference type="ARBA" id="ARBA00022688"/>
    </source>
</evidence>
<gene>
    <name evidence="4" type="ORF">FA10DRAFT_267987</name>
</gene>
<evidence type="ECO:0000256" key="2">
    <source>
        <dbReference type="SAM" id="SignalP"/>
    </source>
</evidence>
<keyword evidence="5" id="KW-1185">Reference proteome</keyword>
<dbReference type="GO" id="GO:0061542">
    <property type="term" value="F:3-demethylubiquinol 3-O-methyltransferase activity"/>
    <property type="evidence" value="ECO:0007669"/>
    <property type="project" value="InterPro"/>
</dbReference>
<dbReference type="NCBIfam" id="TIGR01983">
    <property type="entry name" value="UbiG"/>
    <property type="match status" value="1"/>
</dbReference>
<dbReference type="Pfam" id="PF08241">
    <property type="entry name" value="Methyltransf_11"/>
    <property type="match status" value="1"/>
</dbReference>
<dbReference type="PANTHER" id="PTHR43464">
    <property type="entry name" value="METHYLTRANSFERASE"/>
    <property type="match status" value="1"/>
</dbReference>
<dbReference type="RefSeq" id="XP_025376616.1">
    <property type="nucleotide sequence ID" value="XM_025522128.1"/>
</dbReference>
<dbReference type="InParanoid" id="A0A316YL87"/>
<protein>
    <submittedName>
        <fullName evidence="4">S-adenosyl-L-methionine-dependent methyltransferase</fullName>
    </submittedName>
</protein>
<dbReference type="OrthoDB" id="10017101at2759"/>
<feature type="signal peptide" evidence="2">
    <location>
        <begin position="1"/>
        <end position="30"/>
    </location>
</feature>
<dbReference type="Gene3D" id="3.40.50.150">
    <property type="entry name" value="Vaccinia Virus protein VP39"/>
    <property type="match status" value="1"/>
</dbReference>
<keyword evidence="4" id="KW-0808">Transferase</keyword>